<keyword evidence="16" id="KW-1185">Reference proteome</keyword>
<organism evidence="15 16">
    <name type="scientific">Oryzias latipes</name>
    <name type="common">Japanese rice fish</name>
    <name type="synonym">Japanese killifish</name>
    <dbReference type="NCBI Taxonomy" id="8090"/>
    <lineage>
        <taxon>Eukaryota</taxon>
        <taxon>Metazoa</taxon>
        <taxon>Chordata</taxon>
        <taxon>Craniata</taxon>
        <taxon>Vertebrata</taxon>
        <taxon>Euteleostomi</taxon>
        <taxon>Actinopterygii</taxon>
        <taxon>Neopterygii</taxon>
        <taxon>Teleostei</taxon>
        <taxon>Neoteleostei</taxon>
        <taxon>Acanthomorphata</taxon>
        <taxon>Ovalentaria</taxon>
        <taxon>Atherinomorphae</taxon>
        <taxon>Beloniformes</taxon>
        <taxon>Adrianichthyidae</taxon>
        <taxon>Oryziinae</taxon>
        <taxon>Oryzias</taxon>
    </lineage>
</organism>
<dbReference type="InParanoid" id="A0A3B3IMW6"/>
<proteinExistence type="inferred from homology"/>
<reference evidence="15" key="2">
    <citation type="submission" date="2025-08" db="UniProtKB">
        <authorList>
            <consortium name="Ensembl"/>
        </authorList>
    </citation>
    <scope>IDENTIFICATION</scope>
    <source>
        <strain evidence="15">Hd-rR</strain>
    </source>
</reference>
<dbReference type="GO" id="GO:0071479">
    <property type="term" value="P:cellular response to ionizing radiation"/>
    <property type="evidence" value="ECO:0000318"/>
    <property type="project" value="GO_Central"/>
</dbReference>
<evidence type="ECO:0000256" key="4">
    <source>
        <dbReference type="ARBA" id="ARBA00012115"/>
    </source>
</evidence>
<dbReference type="GO" id="GO:0006281">
    <property type="term" value="P:DNA repair"/>
    <property type="evidence" value="ECO:0000318"/>
    <property type="project" value="GO_Central"/>
</dbReference>
<evidence type="ECO:0000256" key="12">
    <source>
        <dbReference type="ARBA" id="ARBA00069752"/>
    </source>
</evidence>
<evidence type="ECO:0000256" key="13">
    <source>
        <dbReference type="ARBA" id="ARBA00079896"/>
    </source>
</evidence>
<dbReference type="GO" id="GO:0030896">
    <property type="term" value="C:checkpoint clamp complex"/>
    <property type="evidence" value="ECO:0000318"/>
    <property type="project" value="GO_Central"/>
</dbReference>
<comment type="catalytic activity">
    <reaction evidence="1">
        <text>Exonucleolytic cleavage in the 3'- to 5'-direction to yield nucleoside 5'-phosphates.</text>
        <dbReference type="EC" id="3.1.11.2"/>
    </reaction>
</comment>
<sequence>MESVLEQSVAANPELFCPAVFGRAVHALSRVGDELWLDPTVKGLALRSVNSAQSAYACFIFSPLFFQQYSFMGCVPKQSSKTVKCKLLMKSLLPLFRCLTSIERNVECCQISVSASSDWVIIQFFCRHGITKTHNLRFQEKEALQAEFASHLCTNVLKAPARLLGDMVMHFPVFQEEITLSATPLRFSLRNYEESGESQVKMMYTEMSLHPEEFEYFHVDVNSEITFCLKELRGFLSFTESHCLPVLVHFDSAGKPVCFSVEDTLFEASVVLATLIESKSTDSIQPVGIQVHATSRYVDAAALRVHACEGHGETGRERITSSQGSTVSPQPDPIPPLPQTQQANKESISVNTSPASSMVCTLLFKALSSEHDDNVCAATPPVLAGYSDEEMMEEFCPKSPSL</sequence>
<evidence type="ECO:0000256" key="9">
    <source>
        <dbReference type="ARBA" id="ARBA00022839"/>
    </source>
</evidence>
<dbReference type="InterPro" id="IPR007268">
    <property type="entry name" value="Rad9/Ddc1"/>
</dbReference>
<evidence type="ECO:0000256" key="10">
    <source>
        <dbReference type="ARBA" id="ARBA00023242"/>
    </source>
</evidence>
<dbReference type="Proteomes" id="UP000001038">
    <property type="component" value="Chromosome 9"/>
</dbReference>
<evidence type="ECO:0000313" key="16">
    <source>
        <dbReference type="Proteomes" id="UP000001038"/>
    </source>
</evidence>
<dbReference type="CDD" id="cd00577">
    <property type="entry name" value="PCNA"/>
    <property type="match status" value="1"/>
</dbReference>
<name>A0A3B3IMW6_ORYLA</name>
<keyword evidence="5" id="KW-0597">Phosphoprotein</keyword>
<comment type="subcellular location">
    <subcellularLocation>
        <location evidence="2">Nucleus</location>
    </subcellularLocation>
</comment>
<dbReference type="InterPro" id="IPR046938">
    <property type="entry name" value="DNA_clamp_sf"/>
</dbReference>
<dbReference type="AlphaFoldDB" id="A0A3B3IMW6"/>
<evidence type="ECO:0000313" key="15">
    <source>
        <dbReference type="Ensembl" id="ENSORLP00000044987.1"/>
    </source>
</evidence>
<protein>
    <recommendedName>
        <fullName evidence="12">Cell cycle checkpoint control protein RAD9A</fullName>
        <ecNumber evidence="4">3.1.11.2</ecNumber>
    </recommendedName>
    <alternativeName>
        <fullName evidence="13">DNA repair exonuclease rad9 homolog A</fullName>
    </alternativeName>
</protein>
<keyword evidence="9" id="KW-0269">Exonuclease</keyword>
<dbReference type="GO" id="GO:0031573">
    <property type="term" value="P:mitotic intra-S DNA damage checkpoint signaling"/>
    <property type="evidence" value="ECO:0000318"/>
    <property type="project" value="GO_Central"/>
</dbReference>
<evidence type="ECO:0000256" key="8">
    <source>
        <dbReference type="ARBA" id="ARBA00022801"/>
    </source>
</evidence>
<evidence type="ECO:0000256" key="7">
    <source>
        <dbReference type="ARBA" id="ARBA00022763"/>
    </source>
</evidence>
<dbReference type="GeneTree" id="ENSGT00390000005767"/>
<dbReference type="Bgee" id="ENSORLG00000024841">
    <property type="expression patterns" value="Expressed in testis and 15 other cell types or tissues"/>
</dbReference>
<dbReference type="GO" id="GO:0008311">
    <property type="term" value="F:double-stranded DNA 3'-5' DNA exonuclease activity"/>
    <property type="evidence" value="ECO:0007669"/>
    <property type="project" value="UniProtKB-EC"/>
</dbReference>
<reference evidence="15" key="3">
    <citation type="submission" date="2025-09" db="UniProtKB">
        <authorList>
            <consortium name="Ensembl"/>
        </authorList>
    </citation>
    <scope>IDENTIFICATION</scope>
    <source>
        <strain evidence="15">Hd-rR</strain>
    </source>
</reference>
<dbReference type="FunFam" id="3.70.10.10:FF:000005">
    <property type="entry name" value="Cell cycle checkpoint control protein"/>
    <property type="match status" value="1"/>
</dbReference>
<evidence type="ECO:0000256" key="5">
    <source>
        <dbReference type="ARBA" id="ARBA00022553"/>
    </source>
</evidence>
<evidence type="ECO:0000256" key="14">
    <source>
        <dbReference type="SAM" id="MobiDB-lite"/>
    </source>
</evidence>
<dbReference type="EC" id="3.1.11.2" evidence="4"/>
<dbReference type="SUPFAM" id="SSF55979">
    <property type="entry name" value="DNA clamp"/>
    <property type="match status" value="1"/>
</dbReference>
<comment type="function">
    <text evidence="11">Component of the 9-1-1 cell-cycle checkpoint response complex that plays a major role in DNA repair. The 9-1-1 complex is recruited to DNA lesion upon damage by the RAD17-replication factor C (RFC) clamp loader complex. Acts then as a sliding clamp platform on DNA for several proteins involved in long-patch base excision repair (LP-BER). The 9-1-1 complex stimulates DNA polymerase beta (POLB) activity by increasing its affinity for the 3'-OH end of the primer-template and stabilizes POLB to those sites where LP-BER proceeds; endonuclease FEN1 cleavage activity on substrates with double, nick, or gap flaps of distinct sequences and lengths; and DNA ligase I (LIG1) on long-patch base excision repair substrates. The 9-1-1 complex is necessary for the recruitment of RHNO1 to sites of double-stranded breaks (DSB) occurring during the S phase. RAD9A possesses 3'-&gt;5' double stranded DNA exonuclease activity.</text>
</comment>
<gene>
    <name evidence="15" type="primary">rad9b</name>
</gene>
<keyword evidence="8" id="KW-0378">Hydrolase</keyword>
<accession>A0A3B3IMW6</accession>
<dbReference type="Pfam" id="PF04139">
    <property type="entry name" value="Rad9"/>
    <property type="match status" value="1"/>
</dbReference>
<dbReference type="GO" id="GO:0000076">
    <property type="term" value="P:DNA replication checkpoint signaling"/>
    <property type="evidence" value="ECO:0000318"/>
    <property type="project" value="GO_Central"/>
</dbReference>
<dbReference type="PANTHER" id="PTHR15237">
    <property type="entry name" value="DNA REPAIR PROTEIN RAD9"/>
    <property type="match status" value="1"/>
</dbReference>
<dbReference type="FunCoup" id="A0A3B3IMW6">
    <property type="interactions" value="1273"/>
</dbReference>
<dbReference type="Ensembl" id="ENSORLT00000037404.1">
    <property type="protein sequence ID" value="ENSORLP00000044987.1"/>
    <property type="gene ID" value="ENSORLG00000024841.1"/>
</dbReference>
<evidence type="ECO:0000256" key="3">
    <source>
        <dbReference type="ARBA" id="ARBA00008494"/>
    </source>
</evidence>
<evidence type="ECO:0000256" key="1">
    <source>
        <dbReference type="ARBA" id="ARBA00000493"/>
    </source>
</evidence>
<comment type="similarity">
    <text evidence="3">Belongs to the rad9 family.</text>
</comment>
<keyword evidence="7" id="KW-0227">DNA damage</keyword>
<evidence type="ECO:0000256" key="2">
    <source>
        <dbReference type="ARBA" id="ARBA00004123"/>
    </source>
</evidence>
<dbReference type="PANTHER" id="PTHR15237:SF2">
    <property type="entry name" value="CELL CYCLE CHECKPOINT CONTROL PROTEIN RAD9B"/>
    <property type="match status" value="1"/>
</dbReference>
<evidence type="ECO:0000256" key="6">
    <source>
        <dbReference type="ARBA" id="ARBA00022722"/>
    </source>
</evidence>
<keyword evidence="6" id="KW-0540">Nuclease</keyword>
<dbReference type="STRING" id="8090.ENSORLP00000044987"/>
<evidence type="ECO:0000256" key="11">
    <source>
        <dbReference type="ARBA" id="ARBA00059283"/>
    </source>
</evidence>
<reference evidence="15 16" key="1">
    <citation type="journal article" date="2007" name="Nature">
        <title>The medaka draft genome and insights into vertebrate genome evolution.</title>
        <authorList>
            <person name="Kasahara M."/>
            <person name="Naruse K."/>
            <person name="Sasaki S."/>
            <person name="Nakatani Y."/>
            <person name="Qu W."/>
            <person name="Ahsan B."/>
            <person name="Yamada T."/>
            <person name="Nagayasu Y."/>
            <person name="Doi K."/>
            <person name="Kasai Y."/>
            <person name="Jindo T."/>
            <person name="Kobayashi D."/>
            <person name="Shimada A."/>
            <person name="Toyoda A."/>
            <person name="Kuroki Y."/>
            <person name="Fujiyama A."/>
            <person name="Sasaki T."/>
            <person name="Shimizu A."/>
            <person name="Asakawa S."/>
            <person name="Shimizu N."/>
            <person name="Hashimoto S."/>
            <person name="Yang J."/>
            <person name="Lee Y."/>
            <person name="Matsushima K."/>
            <person name="Sugano S."/>
            <person name="Sakaizumi M."/>
            <person name="Narita T."/>
            <person name="Ohishi K."/>
            <person name="Haga S."/>
            <person name="Ohta F."/>
            <person name="Nomoto H."/>
            <person name="Nogata K."/>
            <person name="Morishita T."/>
            <person name="Endo T."/>
            <person name="Shin-I T."/>
            <person name="Takeda H."/>
            <person name="Morishita S."/>
            <person name="Kohara Y."/>
        </authorList>
    </citation>
    <scope>NUCLEOTIDE SEQUENCE [LARGE SCALE GENOMIC DNA]</scope>
    <source>
        <strain evidence="15 16">Hd-rR</strain>
    </source>
</reference>
<dbReference type="Gene3D" id="3.70.10.10">
    <property type="match status" value="1"/>
</dbReference>
<keyword evidence="10" id="KW-0539">Nucleus</keyword>
<feature type="region of interest" description="Disordered" evidence="14">
    <location>
        <begin position="312"/>
        <end position="350"/>
    </location>
</feature>